<proteinExistence type="predicted"/>
<feature type="compositionally biased region" description="Low complexity" evidence="2">
    <location>
        <begin position="553"/>
        <end position="572"/>
    </location>
</feature>
<dbReference type="PROSITE" id="PS50297">
    <property type="entry name" value="ANK_REP_REGION"/>
    <property type="match status" value="1"/>
</dbReference>
<evidence type="ECO:0000256" key="2">
    <source>
        <dbReference type="SAM" id="MobiDB-lite"/>
    </source>
</evidence>
<gene>
    <name evidence="3" type="ORF">FSARC_1862</name>
</gene>
<feature type="repeat" description="ANK" evidence="1">
    <location>
        <begin position="1092"/>
        <end position="1124"/>
    </location>
</feature>
<feature type="region of interest" description="Disordered" evidence="2">
    <location>
        <begin position="782"/>
        <end position="836"/>
    </location>
</feature>
<reference evidence="3" key="2">
    <citation type="submission" date="2020-05" db="EMBL/GenBank/DDBJ databases">
        <authorList>
            <person name="Kim H.-S."/>
            <person name="Proctor R.H."/>
            <person name="Brown D.W."/>
        </authorList>
    </citation>
    <scope>NUCLEOTIDE SEQUENCE</scope>
    <source>
        <strain evidence="3">NRRL 20472</strain>
    </source>
</reference>
<feature type="region of interest" description="Disordered" evidence="2">
    <location>
        <begin position="552"/>
        <end position="572"/>
    </location>
</feature>
<name>A0A8H4XEB8_9HYPO</name>
<feature type="region of interest" description="Disordered" evidence="2">
    <location>
        <begin position="343"/>
        <end position="374"/>
    </location>
</feature>
<feature type="repeat" description="ANK" evidence="1">
    <location>
        <begin position="1125"/>
        <end position="1151"/>
    </location>
</feature>
<dbReference type="PANTHER" id="PTHR24118:SF99">
    <property type="entry name" value="POTE ANKYRIN DOMAIN FAMILY MEMBER 3C-RELATED"/>
    <property type="match status" value="1"/>
</dbReference>
<dbReference type="SMART" id="SM00248">
    <property type="entry name" value="ANK"/>
    <property type="match status" value="6"/>
</dbReference>
<sequence>MKAPRDKLLSEALASFELENEDPLNLLCLQGDLHPMRGCTGPSLDTLKVNLSLENSDLTALFKERHRQVVSACRDDSNRHMLLDNALSYLQEDAATRWSYWLRQSGRADATKDDLPHWSCCDNPQGDKIVGTSPEPLVLSNYSDAQEPAEFAPDTSSGEVTEEAVVHISLKDYCQVNLSYVPELCGEEHKQKPADVKQWSCLGCPEETHRYLRPLISHGAECEKISGTSRAKTTDIATKLCLFGCGYSTKYNGDLKRHENAPHSICKGCCQIEKTKEMHKTASSEPIEPVEYFLGPRRNFQKPSNDAIIDEAFSNMSACLADSLLNLDDTALLTLVRRSVEGRRNQDPALASSQSSCDADKGEASRDRVPFQDDAGDLSHEVATLTTPTTQDTLLVSSPTADRPIDHRICEQTEDSTIIHVKSAETHACSHSPAQHSPDICTPADSDGEAPPDSRLTPANTCQDAAHALAMHGPGHPNRPASSSETIVSDHTCTSNHHIPLSEHERLQQHLRMIDALLADSDLSPNQESEAILSNGGDVRRHSEPAAPALIISTPGEETSGPSTPSGPSLETTWTCKRRMQKQSIGENKRAKMTRDTVHELMCERTNHYGSTDSRSLNHSHLQSSPTNLCLDHQKNENHSNAVDPHFSGDVYDELGCPYHVDQVEETNTVRAGVDNFMCFDIVHSTHNDKVSSVELDPGRGSSVWSVLDFSGGIDDNSHAFSDPCSRTAVSREDRPFEGHEIQWCISVTSSASHLDGLLSTHQQIEHGVGKHLLELEVANSDEKPQQCGDEELDAQSMTESNATKPPDLTSIDRVGGGMPGSNHRTRVSTPESWMPEQRQPYAVNTLTGSRRSSKGKRKTIGRPTWINCDRSERASPLDDTAFWAMCQESYAWVRRLPPQLEEQRIVPDTAEVFMLALNGNMKGLQNLFIQGLASPRDVSNTRRENLVRWTLRGDLKQHECARWLLQQGASVERELSRDDDWFEEQKFPLVHKIVLRLGEGIGKSLHTELDRWPDAVFDTDGLGRTALDWATARAQLDDMRLLLDRGSARNTADKEGRTTLQHAIDSHNCEAVRMLLLCGASPNPSIPKDKHRSSPLASASFGGLVEQVKLLLSYGASIDNCNPEGRTPLHQAALNDNVECAALLLEHGADPLFQLGGTPGIDCTPFMTAIMRNSHGVLELFVGYYSGFRGRKRLGLLSTIARYADTETLMVFLPLAPLSGEIGFKECYETLRNRADYDEQLDLHFHRLVAPVIELTADQIMDDE</sequence>
<feature type="region of interest" description="Disordered" evidence="2">
    <location>
        <begin position="428"/>
        <end position="455"/>
    </location>
</feature>
<evidence type="ECO:0000313" key="4">
    <source>
        <dbReference type="Proteomes" id="UP000622797"/>
    </source>
</evidence>
<reference evidence="3" key="1">
    <citation type="journal article" date="2020" name="BMC Genomics">
        <title>Correction to: Identification and distribution of gene clusters required for synthesis of sphingolipid metabolism inhibitors in diverse species of the filamentous fungus Fusarium.</title>
        <authorList>
            <person name="Kim H.S."/>
            <person name="Lohmar J.M."/>
            <person name="Busman M."/>
            <person name="Brown D.W."/>
            <person name="Naumann T.A."/>
            <person name="Divon H.H."/>
            <person name="Lysoe E."/>
            <person name="Uhlig S."/>
            <person name="Proctor R.H."/>
        </authorList>
    </citation>
    <scope>NUCLEOTIDE SEQUENCE</scope>
    <source>
        <strain evidence="3">NRRL 20472</strain>
    </source>
</reference>
<dbReference type="Pfam" id="PF12796">
    <property type="entry name" value="Ank_2"/>
    <property type="match status" value="2"/>
</dbReference>
<protein>
    <recommendedName>
        <fullName evidence="5">Ankyrin</fullName>
    </recommendedName>
</protein>
<dbReference type="PROSITE" id="PS50088">
    <property type="entry name" value="ANK_REPEAT"/>
    <property type="match status" value="3"/>
</dbReference>
<keyword evidence="4" id="KW-1185">Reference proteome</keyword>
<dbReference type="AlphaFoldDB" id="A0A8H4XEB8"/>
<evidence type="ECO:0000256" key="1">
    <source>
        <dbReference type="PROSITE-ProRule" id="PRU00023"/>
    </source>
</evidence>
<comment type="caution">
    <text evidence="3">The sequence shown here is derived from an EMBL/GenBank/DDBJ whole genome shotgun (WGS) entry which is preliminary data.</text>
</comment>
<dbReference type="Gene3D" id="1.25.40.20">
    <property type="entry name" value="Ankyrin repeat-containing domain"/>
    <property type="match status" value="2"/>
</dbReference>
<dbReference type="InterPro" id="IPR002110">
    <property type="entry name" value="Ankyrin_rpt"/>
</dbReference>
<feature type="compositionally biased region" description="Basic and acidic residues" evidence="2">
    <location>
        <begin position="358"/>
        <end position="371"/>
    </location>
</feature>
<dbReference type="OrthoDB" id="341259at2759"/>
<keyword evidence="1" id="KW-0040">ANK repeat</keyword>
<dbReference type="EMBL" id="JABEXW010000099">
    <property type="protein sequence ID" value="KAF4971240.1"/>
    <property type="molecule type" value="Genomic_DNA"/>
</dbReference>
<dbReference type="SUPFAM" id="SSF48403">
    <property type="entry name" value="Ankyrin repeat"/>
    <property type="match status" value="1"/>
</dbReference>
<organism evidence="3 4">
    <name type="scientific">Fusarium sarcochroum</name>
    <dbReference type="NCBI Taxonomy" id="1208366"/>
    <lineage>
        <taxon>Eukaryota</taxon>
        <taxon>Fungi</taxon>
        <taxon>Dikarya</taxon>
        <taxon>Ascomycota</taxon>
        <taxon>Pezizomycotina</taxon>
        <taxon>Sordariomycetes</taxon>
        <taxon>Hypocreomycetidae</taxon>
        <taxon>Hypocreales</taxon>
        <taxon>Nectriaceae</taxon>
        <taxon>Fusarium</taxon>
        <taxon>Fusarium lateritium species complex</taxon>
    </lineage>
</organism>
<evidence type="ECO:0008006" key="5">
    <source>
        <dbReference type="Google" id="ProtNLM"/>
    </source>
</evidence>
<accession>A0A8H4XEB8</accession>
<feature type="repeat" description="ANK" evidence="1">
    <location>
        <begin position="1023"/>
        <end position="1055"/>
    </location>
</feature>
<dbReference type="InterPro" id="IPR036770">
    <property type="entry name" value="Ankyrin_rpt-contain_sf"/>
</dbReference>
<evidence type="ECO:0000313" key="3">
    <source>
        <dbReference type="EMBL" id="KAF4971240.1"/>
    </source>
</evidence>
<dbReference type="Proteomes" id="UP000622797">
    <property type="component" value="Unassembled WGS sequence"/>
</dbReference>
<dbReference type="PANTHER" id="PTHR24118">
    <property type="entry name" value="POTE ANKYRIN DOMAIN"/>
    <property type="match status" value="1"/>
</dbReference>